<keyword evidence="1" id="KW-0472">Membrane</keyword>
<keyword evidence="1" id="KW-1133">Transmembrane helix</keyword>
<keyword evidence="1" id="KW-0812">Transmembrane</keyword>
<protein>
    <submittedName>
        <fullName evidence="2">Uncharacterized protein</fullName>
    </submittedName>
</protein>
<organism evidence="2 3">
    <name type="scientific">Lentzea sokolovensis</name>
    <dbReference type="NCBI Taxonomy" id="3095429"/>
    <lineage>
        <taxon>Bacteria</taxon>
        <taxon>Bacillati</taxon>
        <taxon>Actinomycetota</taxon>
        <taxon>Actinomycetes</taxon>
        <taxon>Pseudonocardiales</taxon>
        <taxon>Pseudonocardiaceae</taxon>
        <taxon>Lentzea</taxon>
    </lineage>
</organism>
<feature type="transmembrane region" description="Helical" evidence="1">
    <location>
        <begin position="12"/>
        <end position="31"/>
    </location>
</feature>
<accession>A0ABU4VBW0</accession>
<name>A0ABU4VBW0_9PSEU</name>
<evidence type="ECO:0000313" key="3">
    <source>
        <dbReference type="Proteomes" id="UP001285352"/>
    </source>
</evidence>
<dbReference type="EMBL" id="JAXAVU010000016">
    <property type="protein sequence ID" value="MDX8148847.1"/>
    <property type="molecule type" value="Genomic_DNA"/>
</dbReference>
<reference evidence="2 3" key="1">
    <citation type="submission" date="2023-11" db="EMBL/GenBank/DDBJ databases">
        <title>Lentzea sokolovensis, sp. nov., Lentzea kristufkii, sp. nov., and Lentzea miocenensis, sp. nov., rare actinobacteria from Sokolov Coal Basin, Miocene lacustrine sediment, Czech Republic.</title>
        <authorList>
            <person name="Lara A."/>
            <person name="Kotroba L."/>
            <person name="Nouioui I."/>
            <person name="Neumann-Schaal M."/>
            <person name="Mast Y."/>
            <person name="Chronakova A."/>
        </authorList>
    </citation>
    <scope>NUCLEOTIDE SEQUENCE [LARGE SCALE GENOMIC DNA]</scope>
    <source>
        <strain evidence="2 3">BCCO 10_0061</strain>
    </source>
</reference>
<dbReference type="Proteomes" id="UP001285352">
    <property type="component" value="Unassembled WGS sequence"/>
</dbReference>
<gene>
    <name evidence="2" type="ORF">SK854_42490</name>
</gene>
<proteinExistence type="predicted"/>
<evidence type="ECO:0000256" key="1">
    <source>
        <dbReference type="SAM" id="Phobius"/>
    </source>
</evidence>
<keyword evidence="3" id="KW-1185">Reference proteome</keyword>
<comment type="caution">
    <text evidence="2">The sequence shown here is derived from an EMBL/GenBank/DDBJ whole genome shotgun (WGS) entry which is preliminary data.</text>
</comment>
<evidence type="ECO:0000313" key="2">
    <source>
        <dbReference type="EMBL" id="MDX8148847.1"/>
    </source>
</evidence>
<dbReference type="RefSeq" id="WP_319980816.1">
    <property type="nucleotide sequence ID" value="NZ_JAXAVU010000016.1"/>
</dbReference>
<sequence length="61" mass="6308">MSFHIALRRDLVHGLAGIALGAAMVLSAFIASEESNGWQAAGTTTVSSECPDSNGWQCASL</sequence>